<dbReference type="InterPro" id="IPR041373">
    <property type="entry name" value="RT_RNaseH"/>
</dbReference>
<dbReference type="PROSITE" id="PS50994">
    <property type="entry name" value="INTEGRASE"/>
    <property type="match status" value="1"/>
</dbReference>
<dbReference type="OrthoDB" id="3235313at2759"/>
<dbReference type="PANTHER" id="PTHR37984:SF5">
    <property type="entry name" value="PROTEIN NYNRIN-LIKE"/>
    <property type="match status" value="1"/>
</dbReference>
<dbReference type="Pfam" id="PF17917">
    <property type="entry name" value="RT_RNaseH"/>
    <property type="match status" value="1"/>
</dbReference>
<dbReference type="Gene3D" id="3.10.10.10">
    <property type="entry name" value="HIV Type 1 Reverse Transcriptase, subunit A, domain 1"/>
    <property type="match status" value="1"/>
</dbReference>
<keyword evidence="2" id="KW-0548">Nucleotidyltransferase</keyword>
<comment type="caution">
    <text evidence="9">The sequence shown here is derived from an EMBL/GenBank/DDBJ whole genome shotgun (WGS) entry which is preliminary data.</text>
</comment>
<dbReference type="InterPro" id="IPR043502">
    <property type="entry name" value="DNA/RNA_pol_sf"/>
</dbReference>
<dbReference type="Gene3D" id="1.10.340.70">
    <property type="match status" value="1"/>
</dbReference>
<dbReference type="InterPro" id="IPR036397">
    <property type="entry name" value="RNaseH_sf"/>
</dbReference>
<keyword evidence="10" id="KW-1185">Reference proteome</keyword>
<evidence type="ECO:0000256" key="7">
    <source>
        <dbReference type="ARBA" id="ARBA00022918"/>
    </source>
</evidence>
<dbReference type="Gene3D" id="3.30.420.10">
    <property type="entry name" value="Ribonuclease H-like superfamily/Ribonuclease H"/>
    <property type="match status" value="1"/>
</dbReference>
<sequence length="1301" mass="147507">MPDPAGQVFKPVIIPTLPPLSLDPPLLANFVPTGRLTRERLDSILQTVPADFLTPREIDLLAEVLRNRNQVLAFEDTERGTFSDKYYPDYELPVIEHTPWVQEPIRIPKAIEETVRNMLKTQVAAKKYEPSTASYRSRLFAVSKKGSDKIRLIQDVQELNKVTVRDAGLPPRLDDFAEGFVGRVIYGLADLFAGYDGRRMAIKSRPMTTFSCMIGPLRSCALPQGATNSVPEFQRCSTHAIVEEIPNNGNVFIDDVGIMGPADWYDQREVAPQIRQAVYEYATVLDRFLVRFITAGITASGKKMVLATPKLNIVGTIVSHEGWHLEHGLASKIVKWPRPTSVTDVRSFLGTAGVGRKWIKNFALIAKPLTLLTRMTDSEFFFDDGAVDAMEALKDRVSAAPVLVKIDYTTAKRHSRIDVLPRASDDGLVVVAVDSCTNGAGWILQQISNREKRPALFGSVTFSEVESRYSQPKCELYGVFRAVKDLRHRIWGIHFRIDADAKFLTEMIKNPDLPNAPMTRWVSYLSLFDFTINHVPALSHKAADGLSRRKRSPDDSDDEEYLDSFVNKSTYVRASLSVFINSVSIRALNRGASPIVDNKFFSNLLIELRQMPPTPYGSYSTRSIVEDLPVFGSSPSRRIEQYDGTNFDPSGIEQGDEIQGSLLRRSLLRTVDTFGYIGREFEHRRVQDPELVECSLGGEVFSLELITYRRAYISELREGEPVPTTTFQLSANRRIGDPLTRTDNRTGYHDVPADATVTCATHTFGKKDFESPELWAEIYKYLSEDVIPESYDTAEKRRKFVGKTKQFFVHDARLWKHEKGGRPPRLVVTDIPRRQELIAQAHNEAGHRGRDGTYKTLTERFYWPNLYDDVAYFVRSCNICQLRSKARPIIAFSPTWSTAILRVFCLDTIHMETGYGGKNYILQGIEPSIGWPEARAAAKNDSETWARFMYEDIICRFGHIPVFVVDGGKEFLGAADILYKQYGITVIISSPYHPQGNGIAERGHQTLVNSIMRACGKDSNKWPLYLHAGLAAMRITTSRVTGYPPYYLLYGRYPFFAFDMADRTWDTLDWDTVRTTEELLAIRIQQLLRRDKKLVLALEHQKATRQRAVDDFNRKHAKYLSSGLFELGTWVLLHETWLDTQIGNKGALRWSGPYIVHKQLKDTTYQLRELDGTVRRESVAANRLKIFYYRDDHQTVRTVDAAVYQVFAAASRSRSTNASDILHRINNDNRLAIPPYGLAVAPGRVLETTNVRLEYVRPYAMGLSSTGYPSISDLITVRNPQLHYLNIKSLIRQALEDLPLR</sequence>
<dbReference type="InterPro" id="IPR001584">
    <property type="entry name" value="Integrase_cat-core"/>
</dbReference>
<dbReference type="GO" id="GO:0005634">
    <property type="term" value="C:nucleus"/>
    <property type="evidence" value="ECO:0007669"/>
    <property type="project" value="UniProtKB-ARBA"/>
</dbReference>
<evidence type="ECO:0000256" key="4">
    <source>
        <dbReference type="ARBA" id="ARBA00022759"/>
    </source>
</evidence>
<dbReference type="GO" id="GO:0004519">
    <property type="term" value="F:endonuclease activity"/>
    <property type="evidence" value="ECO:0007669"/>
    <property type="project" value="UniProtKB-KW"/>
</dbReference>
<dbReference type="SUPFAM" id="SSF56672">
    <property type="entry name" value="DNA/RNA polymerases"/>
    <property type="match status" value="1"/>
</dbReference>
<dbReference type="InterPro" id="IPR043128">
    <property type="entry name" value="Rev_trsase/Diguanyl_cyclase"/>
</dbReference>
<name>A0A9P3UP89_LYOSH</name>
<dbReference type="GO" id="GO:0016787">
    <property type="term" value="F:hydrolase activity"/>
    <property type="evidence" value="ECO:0007669"/>
    <property type="project" value="UniProtKB-KW"/>
</dbReference>
<keyword evidence="4" id="KW-0255">Endonuclease</keyword>
<keyword evidence="6" id="KW-0694">RNA-binding</keyword>
<reference evidence="9" key="1">
    <citation type="submission" date="2022-07" db="EMBL/GenBank/DDBJ databases">
        <title>The genome of Lyophyllum shimeji provides insight into the initial evolution of ectomycorrhizal fungal genome.</title>
        <authorList>
            <person name="Kobayashi Y."/>
            <person name="Shibata T."/>
            <person name="Hirakawa H."/>
            <person name="Shigenobu S."/>
            <person name="Nishiyama T."/>
            <person name="Yamada A."/>
            <person name="Hasebe M."/>
            <person name="Kawaguchi M."/>
        </authorList>
    </citation>
    <scope>NUCLEOTIDE SEQUENCE</scope>
    <source>
        <strain evidence="9">AT787</strain>
    </source>
</reference>
<evidence type="ECO:0000256" key="3">
    <source>
        <dbReference type="ARBA" id="ARBA00022722"/>
    </source>
</evidence>
<dbReference type="Gene3D" id="3.30.70.270">
    <property type="match status" value="2"/>
</dbReference>
<evidence type="ECO:0000259" key="8">
    <source>
        <dbReference type="PROSITE" id="PS50994"/>
    </source>
</evidence>
<keyword evidence="7" id="KW-0695">RNA-directed DNA polymerase</keyword>
<accession>A0A9P3UP89</accession>
<dbReference type="Pfam" id="PF17921">
    <property type="entry name" value="Integrase_H2C2"/>
    <property type="match status" value="1"/>
</dbReference>
<dbReference type="PANTHER" id="PTHR37984">
    <property type="entry name" value="PROTEIN CBG26694"/>
    <property type="match status" value="1"/>
</dbReference>
<gene>
    <name evidence="9" type="ORF">LshimejAT787_0705870</name>
</gene>
<dbReference type="GO" id="GO:0003964">
    <property type="term" value="F:RNA-directed DNA polymerase activity"/>
    <property type="evidence" value="ECO:0007669"/>
    <property type="project" value="UniProtKB-KW"/>
</dbReference>
<dbReference type="InterPro" id="IPR050951">
    <property type="entry name" value="Retrovirus_Pol_polyprotein"/>
</dbReference>
<feature type="domain" description="Integrase catalytic" evidence="8">
    <location>
        <begin position="890"/>
        <end position="1053"/>
    </location>
</feature>
<evidence type="ECO:0000313" key="10">
    <source>
        <dbReference type="Proteomes" id="UP001063166"/>
    </source>
</evidence>
<keyword evidence="3" id="KW-0540">Nuclease</keyword>
<evidence type="ECO:0000256" key="1">
    <source>
        <dbReference type="ARBA" id="ARBA00022679"/>
    </source>
</evidence>
<protein>
    <submittedName>
        <fullName evidence="9">Transposition, RNA-mediated</fullName>
    </submittedName>
</protein>
<keyword evidence="1" id="KW-0808">Transferase</keyword>
<dbReference type="GO" id="GO:0003723">
    <property type="term" value="F:RNA binding"/>
    <property type="evidence" value="ECO:0007669"/>
    <property type="project" value="UniProtKB-KW"/>
</dbReference>
<dbReference type="Proteomes" id="UP001063166">
    <property type="component" value="Unassembled WGS sequence"/>
</dbReference>
<dbReference type="GO" id="GO:0015074">
    <property type="term" value="P:DNA integration"/>
    <property type="evidence" value="ECO:0007669"/>
    <property type="project" value="InterPro"/>
</dbReference>
<dbReference type="CDD" id="cd01647">
    <property type="entry name" value="RT_LTR"/>
    <property type="match status" value="1"/>
</dbReference>
<evidence type="ECO:0000256" key="6">
    <source>
        <dbReference type="ARBA" id="ARBA00022884"/>
    </source>
</evidence>
<dbReference type="InterPro" id="IPR012337">
    <property type="entry name" value="RNaseH-like_sf"/>
</dbReference>
<organism evidence="9 10">
    <name type="scientific">Lyophyllum shimeji</name>
    <name type="common">Hon-shimeji</name>
    <name type="synonym">Tricholoma shimeji</name>
    <dbReference type="NCBI Taxonomy" id="47721"/>
    <lineage>
        <taxon>Eukaryota</taxon>
        <taxon>Fungi</taxon>
        <taxon>Dikarya</taxon>
        <taxon>Basidiomycota</taxon>
        <taxon>Agaricomycotina</taxon>
        <taxon>Agaricomycetes</taxon>
        <taxon>Agaricomycetidae</taxon>
        <taxon>Agaricales</taxon>
        <taxon>Tricholomatineae</taxon>
        <taxon>Lyophyllaceae</taxon>
        <taxon>Lyophyllum</taxon>
    </lineage>
</organism>
<dbReference type="SUPFAM" id="SSF53098">
    <property type="entry name" value="Ribonuclease H-like"/>
    <property type="match status" value="1"/>
</dbReference>
<evidence type="ECO:0000313" key="9">
    <source>
        <dbReference type="EMBL" id="GLB40077.1"/>
    </source>
</evidence>
<keyword evidence="5" id="KW-0378">Hydrolase</keyword>
<proteinExistence type="predicted"/>
<evidence type="ECO:0000256" key="2">
    <source>
        <dbReference type="ARBA" id="ARBA00022695"/>
    </source>
</evidence>
<dbReference type="EMBL" id="BRPK01000007">
    <property type="protein sequence ID" value="GLB40077.1"/>
    <property type="molecule type" value="Genomic_DNA"/>
</dbReference>
<dbReference type="InterPro" id="IPR041588">
    <property type="entry name" value="Integrase_H2C2"/>
</dbReference>
<evidence type="ECO:0000256" key="5">
    <source>
        <dbReference type="ARBA" id="ARBA00022801"/>
    </source>
</evidence>